<dbReference type="AlphaFoldDB" id="A0A4U7MST2"/>
<accession>A0A4U7MST2</accession>
<keyword evidence="4" id="KW-1185">Reference proteome</keyword>
<dbReference type="InterPro" id="IPR051534">
    <property type="entry name" value="CBASS_pafABC_assoc_protein"/>
</dbReference>
<dbReference type="RefSeq" id="WP_138017376.1">
    <property type="nucleotide sequence ID" value="NZ_SULI01000030.1"/>
</dbReference>
<evidence type="ECO:0000259" key="1">
    <source>
        <dbReference type="Pfam" id="PF13280"/>
    </source>
</evidence>
<name>A0A4U7MST2_9RHOB</name>
<dbReference type="InterPro" id="IPR057727">
    <property type="entry name" value="WCX_dom"/>
</dbReference>
<evidence type="ECO:0000313" key="3">
    <source>
        <dbReference type="EMBL" id="TKZ16042.1"/>
    </source>
</evidence>
<feature type="domain" description="WCX" evidence="2">
    <location>
        <begin position="251"/>
        <end position="319"/>
    </location>
</feature>
<dbReference type="InterPro" id="IPR026881">
    <property type="entry name" value="WYL_dom"/>
</dbReference>
<organism evidence="3 4">
    <name type="scientific">Shimia litoralis</name>
    <dbReference type="NCBI Taxonomy" id="420403"/>
    <lineage>
        <taxon>Bacteria</taxon>
        <taxon>Pseudomonadati</taxon>
        <taxon>Pseudomonadota</taxon>
        <taxon>Alphaproteobacteria</taxon>
        <taxon>Rhodobacterales</taxon>
        <taxon>Roseobacteraceae</taxon>
    </lineage>
</organism>
<dbReference type="PANTHER" id="PTHR34580">
    <property type="match status" value="1"/>
</dbReference>
<dbReference type="EMBL" id="SULI01000030">
    <property type="protein sequence ID" value="TKZ16042.1"/>
    <property type="molecule type" value="Genomic_DNA"/>
</dbReference>
<dbReference type="PANTHER" id="PTHR34580:SF1">
    <property type="entry name" value="PROTEIN PAFC"/>
    <property type="match status" value="1"/>
</dbReference>
<evidence type="ECO:0000259" key="2">
    <source>
        <dbReference type="Pfam" id="PF25583"/>
    </source>
</evidence>
<dbReference type="PROSITE" id="PS52050">
    <property type="entry name" value="WYL"/>
    <property type="match status" value="1"/>
</dbReference>
<proteinExistence type="predicted"/>
<feature type="domain" description="WYL" evidence="1">
    <location>
        <begin position="152"/>
        <end position="218"/>
    </location>
</feature>
<dbReference type="OrthoDB" id="7626446at2"/>
<dbReference type="Proteomes" id="UP000306575">
    <property type="component" value="Unassembled WGS sequence"/>
</dbReference>
<reference evidence="3 4" key="1">
    <citation type="submission" date="2019-04" db="EMBL/GenBank/DDBJ databases">
        <title>Genome sequence of Pelagicola litoralis CL-ES2.</title>
        <authorList>
            <person name="Cao J."/>
        </authorList>
    </citation>
    <scope>NUCLEOTIDE SEQUENCE [LARGE SCALE GENOMIC DNA]</scope>
    <source>
        <strain evidence="3 4">CL-ES2</strain>
    </source>
</reference>
<gene>
    <name evidence="3" type="ORF">FAP39_15930</name>
</gene>
<comment type="caution">
    <text evidence="3">The sequence shown here is derived from an EMBL/GenBank/DDBJ whole genome shotgun (WGS) entry which is preliminary data.</text>
</comment>
<sequence length="330" mass="37262">MAFRKAQDMVRLAEIAGARHRGVCLNDVCATFSVNQRTAQRMMRDFETAFPSYIRTTDQDRRRWWKLKDATLTSLQGVRSSELSALEMAIKRARHDGALMDVRGLVSLRDRLLASMPSPHARSVETDAEAILEVQGLACRPGPRVKVPPIILGAIAEALKAPFSLEIIYQGARDPAPKTRTIEPHGVLLGTRPYLIARDIDNRRSYRRYRMDRITSAKITGQSFARDPEFELTAFAEQAFGSYHADNEYGRVVWRFAPSAAAAAKQFEFHPTQQMTQEPDGSLRVEFTASGWIEMAWYLYQWGDQVEVVEPAELREMVAGFQRGDLGVLP</sequence>
<evidence type="ECO:0000313" key="4">
    <source>
        <dbReference type="Proteomes" id="UP000306575"/>
    </source>
</evidence>
<dbReference type="Pfam" id="PF25583">
    <property type="entry name" value="WCX"/>
    <property type="match status" value="1"/>
</dbReference>
<protein>
    <submittedName>
        <fullName evidence="3">WYL domain-containing protein</fullName>
    </submittedName>
</protein>
<dbReference type="Pfam" id="PF13280">
    <property type="entry name" value="WYL"/>
    <property type="match status" value="1"/>
</dbReference>